<dbReference type="InterPro" id="IPR043198">
    <property type="entry name" value="Cyclin/Ssn8"/>
</dbReference>
<organism evidence="2 3">
    <name type="scientific">Apatococcus lobatus</name>
    <dbReference type="NCBI Taxonomy" id="904363"/>
    <lineage>
        <taxon>Eukaryota</taxon>
        <taxon>Viridiplantae</taxon>
        <taxon>Chlorophyta</taxon>
        <taxon>core chlorophytes</taxon>
        <taxon>Trebouxiophyceae</taxon>
        <taxon>Chlorellales</taxon>
        <taxon>Chlorellaceae</taxon>
        <taxon>Apatococcus</taxon>
    </lineage>
</organism>
<dbReference type="Gene3D" id="1.10.472.10">
    <property type="entry name" value="Cyclin-like"/>
    <property type="match status" value="1"/>
</dbReference>
<reference evidence="2 3" key="1">
    <citation type="journal article" date="2024" name="Nat. Commun.">
        <title>Phylogenomics reveals the evolutionary origins of lichenization in chlorophyte algae.</title>
        <authorList>
            <person name="Puginier C."/>
            <person name="Libourel C."/>
            <person name="Otte J."/>
            <person name="Skaloud P."/>
            <person name="Haon M."/>
            <person name="Grisel S."/>
            <person name="Petersen M."/>
            <person name="Berrin J.G."/>
            <person name="Delaux P.M."/>
            <person name="Dal Grande F."/>
            <person name="Keller J."/>
        </authorList>
    </citation>
    <scope>NUCLEOTIDE SEQUENCE [LARGE SCALE GENOMIC DNA]</scope>
    <source>
        <strain evidence="2 3">SAG 2145</strain>
    </source>
</reference>
<feature type="compositionally biased region" description="Low complexity" evidence="1">
    <location>
        <begin position="411"/>
        <end position="424"/>
    </location>
</feature>
<gene>
    <name evidence="2" type="ORF">WJX74_006694</name>
</gene>
<dbReference type="PANTHER" id="PTHR10026">
    <property type="entry name" value="CYCLIN"/>
    <property type="match status" value="1"/>
</dbReference>
<feature type="compositionally biased region" description="Low complexity" evidence="1">
    <location>
        <begin position="304"/>
        <end position="315"/>
    </location>
</feature>
<comment type="caution">
    <text evidence="2">The sequence shown here is derived from an EMBL/GenBank/DDBJ whole genome shotgun (WGS) entry which is preliminary data.</text>
</comment>
<protein>
    <recommendedName>
        <fullName evidence="4">Cyclin N-terminal domain-containing protein</fullName>
    </recommendedName>
</protein>
<evidence type="ECO:0000256" key="1">
    <source>
        <dbReference type="SAM" id="MobiDB-lite"/>
    </source>
</evidence>
<sequence length="514" mass="55728">MAASENFGSKQYKLASRRAVALIADITSRLELSHDVREAAVCFWHQYFATRSFEHSNPFPLICASVSLACKSFDQPRSAQDIIYSSCCSEYHYQLDHEQADETGLAQWRIYINTCTSPQSPILAALLAAEYALLYQINFQLEPITPGRLASLAMWKYDITLGPFWVNELVGMLWNQMPAGRLAIFSCKVVAISCLKLIVALKELQDGKPCVPATTNASWAEDHMDDEAERAALRRCTRQVFKSYGVSVTAPQLPRSIPSSDASEQAHFDMGSPLSVVAAIAGSKVGVKRGRDELELSKRLGSDSGTSSELNFSSESDSDSDGEEDTRPCKPSEAQKSPEDELWDRFFDEDCTPPEWHPLKRPKSVAPEAAFLPSGSERPHSQQSFPATAKPSRFQDSLTSAPAAVSIAEDAWAPSTTAAHSTSSNGDESGQALPCNPRPSPLQQMQAGHALEPASKSAAASPPASAAVAPMQQGSRMDSNCCRDAAGVRAGTPHSAAQPPPTRDDVLRRHAQSV</sequence>
<feature type="compositionally biased region" description="Low complexity" evidence="1">
    <location>
        <begin position="453"/>
        <end position="470"/>
    </location>
</feature>
<evidence type="ECO:0008006" key="4">
    <source>
        <dbReference type="Google" id="ProtNLM"/>
    </source>
</evidence>
<evidence type="ECO:0000313" key="3">
    <source>
        <dbReference type="Proteomes" id="UP001438707"/>
    </source>
</evidence>
<dbReference type="SUPFAM" id="SSF47954">
    <property type="entry name" value="Cyclin-like"/>
    <property type="match status" value="1"/>
</dbReference>
<dbReference type="AlphaFoldDB" id="A0AAW1S2P9"/>
<keyword evidence="3" id="KW-1185">Reference proteome</keyword>
<dbReference type="InterPro" id="IPR036915">
    <property type="entry name" value="Cyclin-like_sf"/>
</dbReference>
<feature type="compositionally biased region" description="Basic and acidic residues" evidence="1">
    <location>
        <begin position="336"/>
        <end position="348"/>
    </location>
</feature>
<accession>A0AAW1S2P9</accession>
<dbReference type="Proteomes" id="UP001438707">
    <property type="component" value="Unassembled WGS sequence"/>
</dbReference>
<evidence type="ECO:0000313" key="2">
    <source>
        <dbReference type="EMBL" id="KAK9840280.1"/>
    </source>
</evidence>
<dbReference type="CDD" id="cd00043">
    <property type="entry name" value="CYCLIN_SF"/>
    <property type="match status" value="1"/>
</dbReference>
<proteinExistence type="predicted"/>
<feature type="region of interest" description="Disordered" evidence="1">
    <location>
        <begin position="296"/>
        <end position="514"/>
    </location>
</feature>
<dbReference type="EMBL" id="JALJOS010000004">
    <property type="protein sequence ID" value="KAK9840280.1"/>
    <property type="molecule type" value="Genomic_DNA"/>
</dbReference>
<dbReference type="GO" id="GO:0006357">
    <property type="term" value="P:regulation of transcription by RNA polymerase II"/>
    <property type="evidence" value="ECO:0007669"/>
    <property type="project" value="InterPro"/>
</dbReference>
<name>A0AAW1S2P9_9CHLO</name>
<dbReference type="GO" id="GO:0016538">
    <property type="term" value="F:cyclin-dependent protein serine/threonine kinase regulator activity"/>
    <property type="evidence" value="ECO:0007669"/>
    <property type="project" value="InterPro"/>
</dbReference>